<keyword evidence="1" id="KW-0732">Signal</keyword>
<reference evidence="2 3" key="1">
    <citation type="submission" date="2015-11" db="EMBL/GenBank/DDBJ databases">
        <title>Genomic analysis of 38 Legionella species identifies large and diverse effector repertoires.</title>
        <authorList>
            <person name="Burstein D."/>
            <person name="Amaro F."/>
            <person name="Zusman T."/>
            <person name="Lifshitz Z."/>
            <person name="Cohen O."/>
            <person name="Gilbert J.A."/>
            <person name="Pupko T."/>
            <person name="Shuman H.A."/>
            <person name="Segal G."/>
        </authorList>
    </citation>
    <scope>NUCLEOTIDE SEQUENCE [LARGE SCALE GENOMIC DNA]</scope>
    <source>
        <strain evidence="2 3">Mt.St.Helens-9</strain>
    </source>
</reference>
<dbReference type="RefSeq" id="WP_058483941.1">
    <property type="nucleotide sequence ID" value="NZ_CAAAII010000004.1"/>
</dbReference>
<evidence type="ECO:0000313" key="3">
    <source>
        <dbReference type="Proteomes" id="UP000054877"/>
    </source>
</evidence>
<dbReference type="STRING" id="452.Lspi_2024"/>
<dbReference type="Proteomes" id="UP000054877">
    <property type="component" value="Unassembled WGS sequence"/>
</dbReference>
<evidence type="ECO:0008006" key="4">
    <source>
        <dbReference type="Google" id="ProtNLM"/>
    </source>
</evidence>
<dbReference type="AlphaFoldDB" id="A0A0W0YZU1"/>
<keyword evidence="3" id="KW-1185">Reference proteome</keyword>
<feature type="signal peptide" evidence="1">
    <location>
        <begin position="1"/>
        <end position="21"/>
    </location>
</feature>
<evidence type="ECO:0000256" key="1">
    <source>
        <dbReference type="SAM" id="SignalP"/>
    </source>
</evidence>
<accession>A0A0W0YZU1</accession>
<feature type="chain" id="PRO_5006918123" description="Entry exclusion lipoprotein TrbK" evidence="1">
    <location>
        <begin position="22"/>
        <end position="70"/>
    </location>
</feature>
<gene>
    <name evidence="2" type="ORF">Lspi_2024</name>
</gene>
<dbReference type="PATRIC" id="fig|452.5.peg.2229"/>
<sequence length="70" mass="7700">MRILSLLIAFSVCFLSGCDNAETKARKKAQHLASLTCDSSKKDRSKEELQVIADACFKQGGYSKSSGIKW</sequence>
<proteinExistence type="predicted"/>
<comment type="caution">
    <text evidence="2">The sequence shown here is derived from an EMBL/GenBank/DDBJ whole genome shotgun (WGS) entry which is preliminary data.</text>
</comment>
<organism evidence="2 3">
    <name type="scientific">Legionella spiritensis</name>
    <dbReference type="NCBI Taxonomy" id="452"/>
    <lineage>
        <taxon>Bacteria</taxon>
        <taxon>Pseudomonadati</taxon>
        <taxon>Pseudomonadota</taxon>
        <taxon>Gammaproteobacteria</taxon>
        <taxon>Legionellales</taxon>
        <taxon>Legionellaceae</taxon>
        <taxon>Legionella</taxon>
    </lineage>
</organism>
<name>A0A0W0YZU1_LEGSP</name>
<evidence type="ECO:0000313" key="2">
    <source>
        <dbReference type="EMBL" id="KTD62174.1"/>
    </source>
</evidence>
<dbReference type="EMBL" id="LNYX01000030">
    <property type="protein sequence ID" value="KTD62174.1"/>
    <property type="molecule type" value="Genomic_DNA"/>
</dbReference>
<protein>
    <recommendedName>
        <fullName evidence="4">Entry exclusion lipoprotein TrbK</fullName>
    </recommendedName>
</protein>
<dbReference type="OrthoDB" id="5653818at2"/>
<dbReference type="PROSITE" id="PS51257">
    <property type="entry name" value="PROKAR_LIPOPROTEIN"/>
    <property type="match status" value="1"/>
</dbReference>